<dbReference type="EMBL" id="SFCC01000013">
    <property type="protein sequence ID" value="RZQ61269.1"/>
    <property type="molecule type" value="Genomic_DNA"/>
</dbReference>
<comment type="caution">
    <text evidence="1">The sequence shown here is derived from an EMBL/GenBank/DDBJ whole genome shotgun (WGS) entry which is preliminary data.</text>
</comment>
<name>A0A4Q7J2V5_9PSEU</name>
<reference evidence="1 2" key="1">
    <citation type="submission" date="2019-02" db="EMBL/GenBank/DDBJ databases">
        <title>Draft genome sequence of Amycolatopsis sp. 8-3EHSu isolated from roots of Suaeda maritima.</title>
        <authorList>
            <person name="Duangmal K."/>
            <person name="Chantavorakit T."/>
        </authorList>
    </citation>
    <scope>NUCLEOTIDE SEQUENCE [LARGE SCALE GENOMIC DNA]</scope>
    <source>
        <strain evidence="1 2">8-3EHSu</strain>
    </source>
</reference>
<keyword evidence="2" id="KW-1185">Reference proteome</keyword>
<accession>A0A4Q7J2V5</accession>
<dbReference type="RefSeq" id="WP_130478083.1">
    <property type="nucleotide sequence ID" value="NZ_SFCC01000013.1"/>
</dbReference>
<protein>
    <submittedName>
        <fullName evidence="1">Uncharacterized protein</fullName>
    </submittedName>
</protein>
<sequence length="349" mass="37405">MFATNNHEAFLDSLSWLSDLLHDVLVMDGADDLNKSPQFLLDFPKKAYAPPSRSGCKYVVKAPAFLSIRNDGTNAYAEFEQALTTVSAAAEGRAAAVVQEVRDTLEPVMLLDSAHVRDAHRLLTEAWEISRYPPEDFADLKTHHDVWDGDAADEFFGNFYQPLHGVRLHHGKVVHELAKLLGATNVAIDRIQSQVLAWLDVEAATLKALLAQTVATAGATPAAKQLKRLGAITSVVGPVLASPTNLGAGVLQAVAALPSAIGELIEPEVVAGQASPAPKAVVEYIPRQAAELRREFFDAGESITAAATTIITEIDGHQGYNNFAVRRPSMADGVDGPGFHHKSVAGSYD</sequence>
<dbReference type="Proteomes" id="UP000292003">
    <property type="component" value="Unassembled WGS sequence"/>
</dbReference>
<evidence type="ECO:0000313" key="2">
    <source>
        <dbReference type="Proteomes" id="UP000292003"/>
    </source>
</evidence>
<dbReference type="AlphaFoldDB" id="A0A4Q7J2V5"/>
<evidence type="ECO:0000313" key="1">
    <source>
        <dbReference type="EMBL" id="RZQ61269.1"/>
    </source>
</evidence>
<gene>
    <name evidence="1" type="ORF">EWH70_25735</name>
</gene>
<proteinExistence type="predicted"/>
<dbReference type="OrthoDB" id="9819470at2"/>
<organism evidence="1 2">
    <name type="scientific">Amycolatopsis suaedae</name>
    <dbReference type="NCBI Taxonomy" id="2510978"/>
    <lineage>
        <taxon>Bacteria</taxon>
        <taxon>Bacillati</taxon>
        <taxon>Actinomycetota</taxon>
        <taxon>Actinomycetes</taxon>
        <taxon>Pseudonocardiales</taxon>
        <taxon>Pseudonocardiaceae</taxon>
        <taxon>Amycolatopsis</taxon>
    </lineage>
</organism>